<evidence type="ECO:0000313" key="3">
    <source>
        <dbReference type="EMBL" id="TWT72473.1"/>
    </source>
</evidence>
<gene>
    <name evidence="3" type="ORF">Pan14r_47930</name>
</gene>
<keyword evidence="4" id="KW-1185">Reference proteome</keyword>
<protein>
    <recommendedName>
        <fullName evidence="2">Ice-binding protein C-terminal domain-containing protein</fullName>
    </recommendedName>
</protein>
<proteinExistence type="predicted"/>
<feature type="domain" description="Ice-binding protein C-terminal" evidence="2">
    <location>
        <begin position="223"/>
        <end position="245"/>
    </location>
</feature>
<comment type="caution">
    <text evidence="3">The sequence shown here is derived from an EMBL/GenBank/DDBJ whole genome shotgun (WGS) entry which is preliminary data.</text>
</comment>
<organism evidence="3 4">
    <name type="scientific">Crateriforma conspicua</name>
    <dbReference type="NCBI Taxonomy" id="2527996"/>
    <lineage>
        <taxon>Bacteria</taxon>
        <taxon>Pseudomonadati</taxon>
        <taxon>Planctomycetota</taxon>
        <taxon>Planctomycetia</taxon>
        <taxon>Planctomycetales</taxon>
        <taxon>Planctomycetaceae</taxon>
        <taxon>Crateriforma</taxon>
    </lineage>
</organism>
<dbReference type="EMBL" id="SJPL01000001">
    <property type="protein sequence ID" value="TWT72473.1"/>
    <property type="molecule type" value="Genomic_DNA"/>
</dbReference>
<evidence type="ECO:0000259" key="2">
    <source>
        <dbReference type="Pfam" id="PF07589"/>
    </source>
</evidence>
<sequence length="253" mass="27200" precursor="true">MKHFIILIAGGVAAMLSSPASAAISAFSDDFQSTGATFSPWVVFSDNGGFPGGYFISEPATNNAQIFQLADDGAGNQYLNFFANYDNAAVHNRSNPGQDPMSPNAQEAISFFVEYQFTAADTSSGDTWTFDFDYAFNPAAPPAGDTEVGAFIRVFDPAFNLLGGDTLDTGDATGAFLSASTLSVTLDPTWTEGRIQFGFNNLVGNYDSSGMFYDNVEFRNASAVPEPSTVAFFSIGMISIGARRRFRQRRKES</sequence>
<accession>A0A5C5YCG5</accession>
<dbReference type="AlphaFoldDB" id="A0A5C5YCG5"/>
<reference evidence="3 4" key="1">
    <citation type="submission" date="2019-02" db="EMBL/GenBank/DDBJ databases">
        <title>Deep-cultivation of Planctomycetes and their phenomic and genomic characterization uncovers novel biology.</title>
        <authorList>
            <person name="Wiegand S."/>
            <person name="Jogler M."/>
            <person name="Boedeker C."/>
            <person name="Pinto D."/>
            <person name="Vollmers J."/>
            <person name="Rivas-Marin E."/>
            <person name="Kohn T."/>
            <person name="Peeters S.H."/>
            <person name="Heuer A."/>
            <person name="Rast P."/>
            <person name="Oberbeckmann S."/>
            <person name="Bunk B."/>
            <person name="Jeske O."/>
            <person name="Meyerdierks A."/>
            <person name="Storesund J.E."/>
            <person name="Kallscheuer N."/>
            <person name="Luecker S."/>
            <person name="Lage O.M."/>
            <person name="Pohl T."/>
            <person name="Merkel B.J."/>
            <person name="Hornburger P."/>
            <person name="Mueller R.-W."/>
            <person name="Bruemmer F."/>
            <person name="Labrenz M."/>
            <person name="Spormann A.M."/>
            <person name="Op Den Camp H."/>
            <person name="Overmann J."/>
            <person name="Amann R."/>
            <person name="Jetten M.S.M."/>
            <person name="Mascher T."/>
            <person name="Medema M.H."/>
            <person name="Devos D.P."/>
            <person name="Kaster A.-K."/>
            <person name="Ovreas L."/>
            <person name="Rohde M."/>
            <person name="Galperin M.Y."/>
            <person name="Jogler C."/>
        </authorList>
    </citation>
    <scope>NUCLEOTIDE SEQUENCE [LARGE SCALE GENOMIC DNA]</scope>
    <source>
        <strain evidence="3 4">Pan14r</strain>
    </source>
</reference>
<dbReference type="InterPro" id="IPR013424">
    <property type="entry name" value="Ice-binding_C"/>
</dbReference>
<dbReference type="NCBIfam" id="TIGR02595">
    <property type="entry name" value="PEP_CTERM"/>
    <property type="match status" value="1"/>
</dbReference>
<feature type="signal peptide" evidence="1">
    <location>
        <begin position="1"/>
        <end position="22"/>
    </location>
</feature>
<evidence type="ECO:0000313" key="4">
    <source>
        <dbReference type="Proteomes" id="UP000317238"/>
    </source>
</evidence>
<keyword evidence="1" id="KW-0732">Signal</keyword>
<feature type="chain" id="PRO_5022725335" description="Ice-binding protein C-terminal domain-containing protein" evidence="1">
    <location>
        <begin position="23"/>
        <end position="253"/>
    </location>
</feature>
<name>A0A5C5YCG5_9PLAN</name>
<dbReference type="RefSeq" id="WP_165701008.1">
    <property type="nucleotide sequence ID" value="NZ_CP036319.1"/>
</dbReference>
<evidence type="ECO:0000256" key="1">
    <source>
        <dbReference type="SAM" id="SignalP"/>
    </source>
</evidence>
<dbReference type="Pfam" id="PF07589">
    <property type="entry name" value="PEP-CTERM"/>
    <property type="match status" value="1"/>
</dbReference>
<dbReference type="Proteomes" id="UP000317238">
    <property type="component" value="Unassembled WGS sequence"/>
</dbReference>